<dbReference type="InterPro" id="IPR037401">
    <property type="entry name" value="SnoaL-like"/>
</dbReference>
<evidence type="ECO:0000313" key="4">
    <source>
        <dbReference type="Proteomes" id="UP000502665"/>
    </source>
</evidence>
<dbReference type="AlphaFoldDB" id="A0A6M4X3T3"/>
<dbReference type="InterPro" id="IPR032710">
    <property type="entry name" value="NTF2-like_dom_sf"/>
</dbReference>
<sequence length="279" mass="30854">MTDQSDDTDLPQAADPDEQRRHAVRVVHAFYGALEAKDLDAFAELWTADAVYRVPVTPYGVPGEFAGRDAIVAGLRQFFALFGTTRFTWDAEPMADPRRVLATWTLEIELLGGGTYRNRGASIFRLEHNRIAEFTEYVDTAAFLGVFAAKVGTAHRFFELLNAKDLDAWGELWHDQGVLTVPYSPQGSPSPTEGKDKIVAAYQELFAVYETFGTELTGVHPAVGSDAICVQYRVRATLAGGAVYTNDSIAVFRFQDGLISACHDYFDPRRFQDVLDALG</sequence>
<protein>
    <submittedName>
        <fullName evidence="3">SnoaL-like domain-containing protein</fullName>
    </submittedName>
</protein>
<reference evidence="3" key="1">
    <citation type="submission" date="2020-03" db="EMBL/GenBank/DDBJ databases">
        <title>Molecular networking-based the target discovery of potent antiproliferative macrolactams: 5/6/7/16 polycyclic ansamycins and glycosylated trienomycin from Streptomyces cacaoi subsp. asoensis.</title>
        <authorList>
            <person name="Liu L.-L."/>
        </authorList>
    </citation>
    <scope>NUCLEOTIDE SEQUENCE [LARGE SCALE GENOMIC DNA]</scope>
    <source>
        <strain evidence="3">H2S5</strain>
    </source>
</reference>
<dbReference type="Pfam" id="PF12680">
    <property type="entry name" value="SnoaL_2"/>
    <property type="match status" value="2"/>
</dbReference>
<dbReference type="EMBL" id="CP049838">
    <property type="protein sequence ID" value="QJT06481.1"/>
    <property type="molecule type" value="Genomic_DNA"/>
</dbReference>
<dbReference type="Proteomes" id="UP000502665">
    <property type="component" value="Chromosome"/>
</dbReference>
<evidence type="ECO:0000313" key="2">
    <source>
        <dbReference type="EMBL" id="QJS98988.1"/>
    </source>
</evidence>
<keyword evidence="4" id="KW-1185">Reference proteome</keyword>
<evidence type="ECO:0000313" key="3">
    <source>
        <dbReference type="EMBL" id="QJT06481.1"/>
    </source>
</evidence>
<name>A0A6M4X3T3_9ACTN</name>
<dbReference type="EMBL" id="CP049838">
    <property type="protein sequence ID" value="QJS98988.1"/>
    <property type="molecule type" value="Genomic_DNA"/>
</dbReference>
<accession>A0A6M4X3T3</accession>
<dbReference type="PANTHER" id="PTHR41252:SF1">
    <property type="entry name" value="BLR2505 PROTEIN"/>
    <property type="match status" value="1"/>
</dbReference>
<dbReference type="PANTHER" id="PTHR41252">
    <property type="entry name" value="BLR2505 PROTEIN"/>
    <property type="match status" value="1"/>
</dbReference>
<evidence type="ECO:0000259" key="1">
    <source>
        <dbReference type="Pfam" id="PF12680"/>
    </source>
</evidence>
<proteinExistence type="predicted"/>
<feature type="domain" description="SnoaL-like" evidence="1">
    <location>
        <begin position="155"/>
        <end position="260"/>
    </location>
</feature>
<gene>
    <name evidence="2" type="ORF">G9272_00400</name>
    <name evidence="3" type="ORF">G9272_44495</name>
</gene>
<dbReference type="SUPFAM" id="SSF54427">
    <property type="entry name" value="NTF2-like"/>
    <property type="match status" value="2"/>
</dbReference>
<dbReference type="RefSeq" id="WP_171394640.1">
    <property type="nucleotide sequence ID" value="NZ_CP049838.1"/>
</dbReference>
<feature type="domain" description="SnoaL-like" evidence="1">
    <location>
        <begin position="27"/>
        <end position="133"/>
    </location>
</feature>
<organism evidence="3 4">
    <name type="scientific">Streptomyces asoensis</name>
    <dbReference type="NCBI Taxonomy" id="249586"/>
    <lineage>
        <taxon>Bacteria</taxon>
        <taxon>Bacillati</taxon>
        <taxon>Actinomycetota</taxon>
        <taxon>Actinomycetes</taxon>
        <taxon>Kitasatosporales</taxon>
        <taxon>Streptomycetaceae</taxon>
        <taxon>Streptomyces</taxon>
    </lineage>
</organism>
<dbReference type="Gene3D" id="3.10.450.50">
    <property type="match status" value="2"/>
</dbReference>